<gene>
    <name evidence="3" type="ORF">LEN_4529</name>
</gene>
<feature type="domain" description="Activator of Hsp90 ATPase homologue 1/2-like C-terminal" evidence="2">
    <location>
        <begin position="16"/>
        <end position="151"/>
    </location>
</feature>
<dbReference type="SUPFAM" id="SSF55961">
    <property type="entry name" value="Bet v1-like"/>
    <property type="match status" value="1"/>
</dbReference>
<evidence type="ECO:0000313" key="3">
    <source>
        <dbReference type="EMBL" id="BAW00017.1"/>
    </source>
</evidence>
<reference evidence="3 4" key="1">
    <citation type="journal article" date="2017" name="DNA Res.">
        <title>Complete genome sequence and expression profile of the commercial lytic enzyme producer Lysobacter enzymogenes M497-1.</title>
        <authorList>
            <person name="Takami H."/>
            <person name="Toyoda A."/>
            <person name="Uchiyama I."/>
            <person name="Itoh T."/>
            <person name="Takaki Y."/>
            <person name="Arai W."/>
            <person name="Nishi S."/>
            <person name="Kawai M."/>
            <person name="Shinya K."/>
            <person name="Ikeda H."/>
        </authorList>
    </citation>
    <scope>NUCLEOTIDE SEQUENCE [LARGE SCALE GENOMIC DNA]</scope>
    <source>
        <strain evidence="3 4">M497-1</strain>
    </source>
</reference>
<dbReference type="KEGG" id="lem:LEN_4529"/>
<proteinExistence type="inferred from homology"/>
<accession>A0AAU9BAT0</accession>
<dbReference type="RefSeq" id="WP_074870450.1">
    <property type="nucleotide sequence ID" value="NZ_AP014940.1"/>
</dbReference>
<dbReference type="AlphaFoldDB" id="A0AAU9BAT0"/>
<organism evidence="3 4">
    <name type="scientific">Lysobacter enzymogenes</name>
    <dbReference type="NCBI Taxonomy" id="69"/>
    <lineage>
        <taxon>Bacteria</taxon>
        <taxon>Pseudomonadati</taxon>
        <taxon>Pseudomonadota</taxon>
        <taxon>Gammaproteobacteria</taxon>
        <taxon>Lysobacterales</taxon>
        <taxon>Lysobacteraceae</taxon>
        <taxon>Lysobacter</taxon>
    </lineage>
</organism>
<dbReference type="Pfam" id="PF08327">
    <property type="entry name" value="AHSA1"/>
    <property type="match status" value="1"/>
</dbReference>
<sequence>MNASTDRIQRRILLEAPRAKVWRALADAESFGEWFGVRLQGQRFAPGESAQGYITYPGYEHLLMTVVVQAMEPERRFSFHWHPYAVDPDRDYSHEPPTLVEFLLEDGEGGTWLTVTESGFDRIPAERREEAFRMNSGGWDEQVKNIAAYVGTR</sequence>
<dbReference type="EMBL" id="AP014940">
    <property type="protein sequence ID" value="BAW00017.1"/>
    <property type="molecule type" value="Genomic_DNA"/>
</dbReference>
<name>A0AAU9BAT0_LYSEN</name>
<dbReference type="InterPro" id="IPR013538">
    <property type="entry name" value="ASHA1/2-like_C"/>
</dbReference>
<dbReference type="CDD" id="cd08898">
    <property type="entry name" value="SRPBCC_CalC_Aha1-like_5"/>
    <property type="match status" value="1"/>
</dbReference>
<dbReference type="GeneID" id="83066308"/>
<dbReference type="Proteomes" id="UP000218824">
    <property type="component" value="Chromosome"/>
</dbReference>
<dbReference type="Gene3D" id="3.30.530.20">
    <property type="match status" value="1"/>
</dbReference>
<dbReference type="InterPro" id="IPR023393">
    <property type="entry name" value="START-like_dom_sf"/>
</dbReference>
<evidence type="ECO:0000313" key="4">
    <source>
        <dbReference type="Proteomes" id="UP000218824"/>
    </source>
</evidence>
<comment type="similarity">
    <text evidence="1">Belongs to the AHA1 family.</text>
</comment>
<evidence type="ECO:0000259" key="2">
    <source>
        <dbReference type="Pfam" id="PF08327"/>
    </source>
</evidence>
<protein>
    <recommendedName>
        <fullName evidence="2">Activator of Hsp90 ATPase homologue 1/2-like C-terminal domain-containing protein</fullName>
    </recommendedName>
</protein>
<evidence type="ECO:0000256" key="1">
    <source>
        <dbReference type="ARBA" id="ARBA00006817"/>
    </source>
</evidence>